<sequence length="291" mass="32641">MREEDQAVKLSLYSVINNVFFAVVKGLAGVFGNSYALIADAIESTADVFSSLLVFFGLRYAAKPADENHPYGHGRIEPLISFFVVFFLMCSAFFIAYQSIINIQTPHALPEWWTLLVLLVIIAWKEINYRRLLLKSKALNSSALKAEAWHHRSDAITSLLAFIGISIALFFGEGFEVADDYAALVASGFIVYNSYGVFRPAIAEFMDEHLHEELEKGIRVESMKVKGVLGTEKCYIRKIGKKFHVDLHAEVDGRLTVTEGHTIAHQLQDHLKNTFSEIGVVLIHVEPFSEN</sequence>
<keyword evidence="3" id="KW-0813">Transport</keyword>
<dbReference type="SUPFAM" id="SSF160240">
    <property type="entry name" value="Cation efflux protein cytoplasmic domain-like"/>
    <property type="match status" value="1"/>
</dbReference>
<evidence type="ECO:0000256" key="5">
    <source>
        <dbReference type="ARBA" id="ARBA00022989"/>
    </source>
</evidence>
<dbReference type="Pfam" id="PF16916">
    <property type="entry name" value="ZT_dimer"/>
    <property type="match status" value="1"/>
</dbReference>
<comment type="similarity">
    <text evidence="2">Belongs to the cation diffusion facilitator (CDF) transporter (TC 2.A.4) family.</text>
</comment>
<dbReference type="OrthoDB" id="9806522at2"/>
<dbReference type="SUPFAM" id="SSF161111">
    <property type="entry name" value="Cation efflux protein transmembrane domain-like"/>
    <property type="match status" value="1"/>
</dbReference>
<evidence type="ECO:0000259" key="8">
    <source>
        <dbReference type="Pfam" id="PF01545"/>
    </source>
</evidence>
<keyword evidence="5 7" id="KW-1133">Transmembrane helix</keyword>
<keyword evidence="11" id="KW-1185">Reference proteome</keyword>
<dbReference type="Pfam" id="PF01545">
    <property type="entry name" value="Cation_efflux"/>
    <property type="match status" value="1"/>
</dbReference>
<evidence type="ECO:0000256" key="7">
    <source>
        <dbReference type="SAM" id="Phobius"/>
    </source>
</evidence>
<dbReference type="Gene3D" id="3.30.70.1350">
    <property type="entry name" value="Cation efflux protein, cytoplasmic domain"/>
    <property type="match status" value="1"/>
</dbReference>
<dbReference type="EMBL" id="FPAS01000001">
    <property type="protein sequence ID" value="SFT42905.1"/>
    <property type="molecule type" value="Genomic_DNA"/>
</dbReference>
<feature type="transmembrane region" description="Helical" evidence="7">
    <location>
        <begin position="12"/>
        <end position="31"/>
    </location>
</feature>
<evidence type="ECO:0000256" key="2">
    <source>
        <dbReference type="ARBA" id="ARBA00008114"/>
    </source>
</evidence>
<evidence type="ECO:0000313" key="10">
    <source>
        <dbReference type="EMBL" id="SFT42905.1"/>
    </source>
</evidence>
<dbReference type="InterPro" id="IPR050291">
    <property type="entry name" value="CDF_Transporter"/>
</dbReference>
<dbReference type="FunFam" id="1.20.1510.10:FF:000006">
    <property type="entry name" value="Divalent cation efflux transporter"/>
    <property type="match status" value="1"/>
</dbReference>
<evidence type="ECO:0000313" key="11">
    <source>
        <dbReference type="Proteomes" id="UP000236454"/>
    </source>
</evidence>
<feature type="transmembrane region" description="Helical" evidence="7">
    <location>
        <begin position="112"/>
        <end position="129"/>
    </location>
</feature>
<dbReference type="InterPro" id="IPR036837">
    <property type="entry name" value="Cation_efflux_CTD_sf"/>
</dbReference>
<dbReference type="PANTHER" id="PTHR43840">
    <property type="entry name" value="MITOCHONDRIAL METAL TRANSPORTER 1-RELATED"/>
    <property type="match status" value="1"/>
</dbReference>
<dbReference type="GO" id="GO:0008324">
    <property type="term" value="F:monoatomic cation transmembrane transporter activity"/>
    <property type="evidence" value="ECO:0007669"/>
    <property type="project" value="InterPro"/>
</dbReference>
<feature type="domain" description="Cation efflux protein transmembrane" evidence="8">
    <location>
        <begin position="12"/>
        <end position="205"/>
    </location>
</feature>
<dbReference type="RefSeq" id="WP_090245992.1">
    <property type="nucleotide sequence ID" value="NZ_FPAS01000001.1"/>
</dbReference>
<evidence type="ECO:0000256" key="1">
    <source>
        <dbReference type="ARBA" id="ARBA00004141"/>
    </source>
</evidence>
<dbReference type="InterPro" id="IPR027470">
    <property type="entry name" value="Cation_efflux_CTD"/>
</dbReference>
<keyword evidence="4 7" id="KW-0812">Transmembrane</keyword>
<evidence type="ECO:0000256" key="4">
    <source>
        <dbReference type="ARBA" id="ARBA00022692"/>
    </source>
</evidence>
<dbReference type="AlphaFoldDB" id="A0A1I6XWQ4"/>
<dbReference type="InterPro" id="IPR027469">
    <property type="entry name" value="Cation_efflux_TMD_sf"/>
</dbReference>
<reference evidence="10 11" key="1">
    <citation type="submission" date="2016-10" db="EMBL/GenBank/DDBJ databases">
        <authorList>
            <person name="de Groot N.N."/>
        </authorList>
    </citation>
    <scope>NUCLEOTIDE SEQUENCE [LARGE SCALE GENOMIC DNA]</scope>
    <source>
        <strain evidence="10 11">CGMCC 1.7005</strain>
    </source>
</reference>
<organism evidence="10 11">
    <name type="scientific">Lishizhenia tianjinensis</name>
    <dbReference type="NCBI Taxonomy" id="477690"/>
    <lineage>
        <taxon>Bacteria</taxon>
        <taxon>Pseudomonadati</taxon>
        <taxon>Bacteroidota</taxon>
        <taxon>Flavobacteriia</taxon>
        <taxon>Flavobacteriales</taxon>
        <taxon>Crocinitomicaceae</taxon>
        <taxon>Lishizhenia</taxon>
    </lineage>
</organism>
<protein>
    <submittedName>
        <fullName evidence="10">Cation diffusion facilitator family transporter</fullName>
    </submittedName>
</protein>
<name>A0A1I6XWQ4_9FLAO</name>
<dbReference type="Proteomes" id="UP000236454">
    <property type="component" value="Unassembled WGS sequence"/>
</dbReference>
<dbReference type="NCBIfam" id="TIGR01297">
    <property type="entry name" value="CDF"/>
    <property type="match status" value="1"/>
</dbReference>
<feature type="transmembrane region" description="Helical" evidence="7">
    <location>
        <begin position="181"/>
        <end position="198"/>
    </location>
</feature>
<dbReference type="InterPro" id="IPR058533">
    <property type="entry name" value="Cation_efflux_TM"/>
</dbReference>
<feature type="transmembrane region" description="Helical" evidence="7">
    <location>
        <begin position="79"/>
        <end position="100"/>
    </location>
</feature>
<gene>
    <name evidence="10" type="ORF">SAMN05216474_0514</name>
</gene>
<evidence type="ECO:0000256" key="3">
    <source>
        <dbReference type="ARBA" id="ARBA00022448"/>
    </source>
</evidence>
<evidence type="ECO:0000256" key="6">
    <source>
        <dbReference type="ARBA" id="ARBA00023136"/>
    </source>
</evidence>
<proteinExistence type="inferred from homology"/>
<dbReference type="GO" id="GO:0016020">
    <property type="term" value="C:membrane"/>
    <property type="evidence" value="ECO:0007669"/>
    <property type="project" value="UniProtKB-SubCell"/>
</dbReference>
<feature type="transmembrane region" description="Helical" evidence="7">
    <location>
        <begin position="155"/>
        <end position="175"/>
    </location>
</feature>
<dbReference type="InterPro" id="IPR002524">
    <property type="entry name" value="Cation_efflux"/>
</dbReference>
<feature type="domain" description="Cation efflux protein cytoplasmic" evidence="9">
    <location>
        <begin position="211"/>
        <end position="288"/>
    </location>
</feature>
<dbReference type="PANTHER" id="PTHR43840:SF15">
    <property type="entry name" value="MITOCHONDRIAL METAL TRANSPORTER 1-RELATED"/>
    <property type="match status" value="1"/>
</dbReference>
<dbReference type="STRING" id="477690.SAMN05216474_0514"/>
<evidence type="ECO:0000259" key="9">
    <source>
        <dbReference type="Pfam" id="PF16916"/>
    </source>
</evidence>
<comment type="subcellular location">
    <subcellularLocation>
        <location evidence="1">Membrane</location>
        <topology evidence="1">Multi-pass membrane protein</topology>
    </subcellularLocation>
</comment>
<accession>A0A1I6XWQ4</accession>
<dbReference type="Gene3D" id="1.20.1510.10">
    <property type="entry name" value="Cation efflux protein transmembrane domain"/>
    <property type="match status" value="1"/>
</dbReference>
<keyword evidence="6 7" id="KW-0472">Membrane</keyword>
<feature type="transmembrane region" description="Helical" evidence="7">
    <location>
        <begin position="37"/>
        <end position="58"/>
    </location>
</feature>